<comment type="caution">
    <text evidence="11">The sequence shown here is derived from an EMBL/GenBank/DDBJ whole genome shotgun (WGS) entry which is preliminary data.</text>
</comment>
<evidence type="ECO:0000256" key="6">
    <source>
        <dbReference type="ARBA" id="ARBA00023125"/>
    </source>
</evidence>
<comment type="subcellular location">
    <subcellularLocation>
        <location evidence="1">Mitochondrion matrix</location>
        <location evidence="1">Mitochondrion nucleoid</location>
    </subcellularLocation>
</comment>
<feature type="compositionally biased region" description="Low complexity" evidence="10">
    <location>
        <begin position="36"/>
        <end position="51"/>
    </location>
</feature>
<dbReference type="AlphaFoldDB" id="A0A086TDQ5"/>
<evidence type="ECO:0000256" key="3">
    <source>
        <dbReference type="ARBA" id="ARBA00013628"/>
    </source>
</evidence>
<dbReference type="Pfam" id="PF06420">
    <property type="entry name" value="Mgm101p"/>
    <property type="match status" value="1"/>
</dbReference>
<dbReference type="HOGENOM" id="CLU_028692_0_0_1"/>
<comment type="similarity">
    <text evidence="2">Belongs to the MGM101 family.</text>
</comment>
<keyword evidence="8" id="KW-0234">DNA repair</keyword>
<evidence type="ECO:0000313" key="12">
    <source>
        <dbReference type="Proteomes" id="UP000029964"/>
    </source>
</evidence>
<evidence type="ECO:0000256" key="4">
    <source>
        <dbReference type="ARBA" id="ARBA00022763"/>
    </source>
</evidence>
<keyword evidence="6" id="KW-0238">DNA-binding</keyword>
<dbReference type="Proteomes" id="UP000029964">
    <property type="component" value="Unassembled WGS sequence"/>
</dbReference>
<organism evidence="11 12">
    <name type="scientific">Hapsidospora chrysogenum (strain ATCC 11550 / CBS 779.69 / DSM 880 / IAM 14645 / JCM 23072 / IMI 49137)</name>
    <name type="common">Acremonium chrysogenum</name>
    <dbReference type="NCBI Taxonomy" id="857340"/>
    <lineage>
        <taxon>Eukaryota</taxon>
        <taxon>Fungi</taxon>
        <taxon>Dikarya</taxon>
        <taxon>Ascomycota</taxon>
        <taxon>Pezizomycotina</taxon>
        <taxon>Sordariomycetes</taxon>
        <taxon>Hypocreomycetidae</taxon>
        <taxon>Hypocreales</taxon>
        <taxon>Bionectriaceae</taxon>
        <taxon>Hapsidospora</taxon>
    </lineage>
</organism>
<keyword evidence="9" id="KW-1135">Mitochondrion nucleoid</keyword>
<evidence type="ECO:0000256" key="7">
    <source>
        <dbReference type="ARBA" id="ARBA00023128"/>
    </source>
</evidence>
<feature type="compositionally biased region" description="Pro residues" evidence="10">
    <location>
        <begin position="129"/>
        <end position="144"/>
    </location>
</feature>
<dbReference type="OrthoDB" id="17164at2759"/>
<keyword evidence="4" id="KW-0227">DNA damage</keyword>
<dbReference type="GO" id="GO:0003697">
    <property type="term" value="F:single-stranded DNA binding"/>
    <property type="evidence" value="ECO:0007669"/>
    <property type="project" value="InterPro"/>
</dbReference>
<dbReference type="EMBL" id="JPKY01000009">
    <property type="protein sequence ID" value="KFH47487.1"/>
    <property type="molecule type" value="Genomic_DNA"/>
</dbReference>
<gene>
    <name evidence="11" type="ORF">ACRE_017000</name>
</gene>
<keyword evidence="12" id="KW-1185">Reference proteome</keyword>
<feature type="region of interest" description="Disordered" evidence="10">
    <location>
        <begin position="26"/>
        <end position="153"/>
    </location>
</feature>
<dbReference type="PANTHER" id="PTHR31404:SF0">
    <property type="entry name" value="MITOCHONDRIAL GENOME MAINTENANCE PROTEIN MGM101"/>
    <property type="match status" value="1"/>
</dbReference>
<evidence type="ECO:0000256" key="1">
    <source>
        <dbReference type="ARBA" id="ARBA00004436"/>
    </source>
</evidence>
<evidence type="ECO:0000256" key="2">
    <source>
        <dbReference type="ARBA" id="ARBA00007053"/>
    </source>
</evidence>
<evidence type="ECO:0000256" key="8">
    <source>
        <dbReference type="ARBA" id="ARBA00023204"/>
    </source>
</evidence>
<dbReference type="STRING" id="857340.A0A086TDQ5"/>
<proteinExistence type="inferred from homology"/>
<evidence type="ECO:0000256" key="9">
    <source>
        <dbReference type="ARBA" id="ARBA00023271"/>
    </source>
</evidence>
<keyword evidence="5" id="KW-0809">Transit peptide</keyword>
<feature type="compositionally biased region" description="Low complexity" evidence="10">
    <location>
        <begin position="64"/>
        <end position="90"/>
    </location>
</feature>
<dbReference type="GO" id="GO:0000725">
    <property type="term" value="P:recombinational repair"/>
    <property type="evidence" value="ECO:0007669"/>
    <property type="project" value="TreeGrafter"/>
</dbReference>
<keyword evidence="7" id="KW-0496">Mitochondrion</keyword>
<feature type="compositionally biased region" description="Polar residues" evidence="10">
    <location>
        <begin position="91"/>
        <end position="117"/>
    </location>
</feature>
<accession>A0A086TDQ5</accession>
<evidence type="ECO:0000313" key="11">
    <source>
        <dbReference type="EMBL" id="KFH47487.1"/>
    </source>
</evidence>
<dbReference type="InterPro" id="IPR009446">
    <property type="entry name" value="Mgm101"/>
</dbReference>
<reference evidence="12" key="1">
    <citation type="journal article" date="2014" name="Genome Announc.">
        <title>Genome sequence and annotation of Acremonium chrysogenum, producer of the beta-lactam antibiotic cephalosporin C.</title>
        <authorList>
            <person name="Terfehr D."/>
            <person name="Dahlmann T.A."/>
            <person name="Specht T."/>
            <person name="Zadra I."/>
            <person name="Kuernsteiner H."/>
            <person name="Kueck U."/>
        </authorList>
    </citation>
    <scope>NUCLEOTIDE SEQUENCE [LARGE SCALE GENOMIC DNA]</scope>
    <source>
        <strain evidence="12">ATCC 11550 / CBS 779.69 / DSM 880 / IAM 14645 / JCM 23072 / IMI 49137</strain>
    </source>
</reference>
<dbReference type="PANTHER" id="PTHR31404">
    <property type="entry name" value="MITOCHONDRIAL GENOME MAINTENANCE PROTEIN MGM101"/>
    <property type="match status" value="1"/>
</dbReference>
<feature type="compositionally biased region" description="Low complexity" evidence="10">
    <location>
        <begin position="119"/>
        <end position="128"/>
    </location>
</feature>
<dbReference type="GO" id="GO:0000262">
    <property type="term" value="C:mitochondrial chromosome"/>
    <property type="evidence" value="ECO:0007669"/>
    <property type="project" value="InterPro"/>
</dbReference>
<dbReference type="GO" id="GO:0036297">
    <property type="term" value="P:interstrand cross-link repair"/>
    <property type="evidence" value="ECO:0007669"/>
    <property type="project" value="TreeGrafter"/>
</dbReference>
<dbReference type="CDD" id="cd00195">
    <property type="entry name" value="UBCc_UEV"/>
    <property type="match status" value="1"/>
</dbReference>
<evidence type="ECO:0000256" key="5">
    <source>
        <dbReference type="ARBA" id="ARBA00022946"/>
    </source>
</evidence>
<sequence>MFALRRFAYAAPATRRVMAHRPAAWQQPAARFSSTAPAAEQEKQQSSAAAETHPADVEPTDAETPSVDATPSTTSDTPAATPTTNTPAPTQEKSGTQPAWKTATRPTSKQTLSKPSNQPKPKAAAEATPKPPAQKPGVHPPAPPNAKAKATPPVEEVKAAVNPGVWHNGHFDPRTDIDWTTSYYGASVSPVSPAQFAVLTRPIHPNDIEVKPDGVIYLPEIKYRRRLNEAFGPMGWSLIPRGEPQVGPRMVTREYTLLVGGRFVAQAQGENAYFSEEQLPSAVEGCKSNALMRCCKDLGISSELWDPNFIRAFTKSSMTEVWVEHMVTKKKRAMWFKKGRVDISYPWKSTKET</sequence>
<evidence type="ECO:0000256" key="10">
    <source>
        <dbReference type="SAM" id="MobiDB-lite"/>
    </source>
</evidence>
<protein>
    <recommendedName>
        <fullName evidence="3">Mitochondrial genome maintenance protein MGM101</fullName>
    </recommendedName>
</protein>
<name>A0A086TDQ5_HAPC1</name>